<dbReference type="SFLD" id="SFLDG01212">
    <property type="entry name" value="Phytoene_synthase_like"/>
    <property type="match status" value="1"/>
</dbReference>
<feature type="compositionally biased region" description="Low complexity" evidence="1">
    <location>
        <begin position="115"/>
        <end position="130"/>
    </location>
</feature>
<reference evidence="3" key="1">
    <citation type="journal article" date="2019" name="Int. J. Syst. Evol. Microbiol.">
        <title>The Global Catalogue of Microorganisms (GCM) 10K type strain sequencing project: providing services to taxonomists for standard genome sequencing and annotation.</title>
        <authorList>
            <consortium name="The Broad Institute Genomics Platform"/>
            <consortium name="The Broad Institute Genome Sequencing Center for Infectious Disease"/>
            <person name="Wu L."/>
            <person name="Ma J."/>
        </authorList>
    </citation>
    <scope>NUCLEOTIDE SEQUENCE [LARGE SCALE GENOMIC DNA]</scope>
    <source>
        <strain evidence="3">JCM 17666</strain>
    </source>
</reference>
<evidence type="ECO:0000256" key="1">
    <source>
        <dbReference type="SAM" id="MobiDB-lite"/>
    </source>
</evidence>
<name>A0ABP8H8G0_9BURK</name>
<keyword evidence="3" id="KW-1185">Reference proteome</keyword>
<dbReference type="SFLD" id="SFLDG01018">
    <property type="entry name" value="Squalene/Phytoene_Synthase_Lik"/>
    <property type="match status" value="1"/>
</dbReference>
<protein>
    <recommendedName>
        <fullName evidence="4">Squalene synthase HpnC</fullName>
    </recommendedName>
</protein>
<gene>
    <name evidence="2" type="ORF">GCM10023144_29540</name>
</gene>
<dbReference type="PANTHER" id="PTHR31480">
    <property type="entry name" value="BIFUNCTIONAL LYCOPENE CYCLASE/PHYTOENE SYNTHASE"/>
    <property type="match status" value="1"/>
</dbReference>
<evidence type="ECO:0000313" key="2">
    <source>
        <dbReference type="EMBL" id="GAA4335838.1"/>
    </source>
</evidence>
<evidence type="ECO:0000313" key="3">
    <source>
        <dbReference type="Proteomes" id="UP001501671"/>
    </source>
</evidence>
<dbReference type="NCBIfam" id="TIGR03464">
    <property type="entry name" value="HpnC"/>
    <property type="match status" value="1"/>
</dbReference>
<dbReference type="CDD" id="cd00683">
    <property type="entry name" value="Trans_IPPS_HH"/>
    <property type="match status" value="1"/>
</dbReference>
<proteinExistence type="predicted"/>
<dbReference type="InterPro" id="IPR033904">
    <property type="entry name" value="Trans_IPPS_HH"/>
</dbReference>
<evidence type="ECO:0008006" key="4">
    <source>
        <dbReference type="Google" id="ProtNLM"/>
    </source>
</evidence>
<dbReference type="Pfam" id="PF00494">
    <property type="entry name" value="SQS_PSY"/>
    <property type="match status" value="1"/>
</dbReference>
<dbReference type="Gene3D" id="1.10.600.10">
    <property type="entry name" value="Farnesyl Diphosphate Synthase"/>
    <property type="match status" value="1"/>
</dbReference>
<sequence>MSVDHYENFPVASILLPARLRPAVIAIYRFARAADDIADEGDAPDRERLAALARFRQELRAIETRLGAAPQAGRSGPLEVGDGAAAWPFRAQENAGEPRVDPPADAGLRPTVDTAPAAGARPAANAPLHADGASHATAESSTGTDTISAIFAPLADAIDRHALPMPPFHRLLDAFEQDVTVKRYADFAALKRYCSRSADPVGELMLHLYDAATDENLALSDAICTGLQLVNFWQDVAIDRDKGRIYLPRDEMIRFGVTEDDIAAGRCNAAWRRLLAFETARARSLLHFGAPLARRLPGRVGWELRLVVQGGLRILQRIEHAGFDVFRARPTLGRRDAALLAWRALRMPRGYPASPYHP</sequence>
<dbReference type="Proteomes" id="UP001501671">
    <property type="component" value="Unassembled WGS sequence"/>
</dbReference>
<dbReference type="RefSeq" id="WP_345250625.1">
    <property type="nucleotide sequence ID" value="NZ_BAABFO010000014.1"/>
</dbReference>
<dbReference type="InterPro" id="IPR008949">
    <property type="entry name" value="Isoprenoid_synthase_dom_sf"/>
</dbReference>
<dbReference type="InterPro" id="IPR017827">
    <property type="entry name" value="HSQ_synthase_HpnC"/>
</dbReference>
<dbReference type="EMBL" id="BAABFO010000014">
    <property type="protein sequence ID" value="GAA4335838.1"/>
    <property type="molecule type" value="Genomic_DNA"/>
</dbReference>
<accession>A0ABP8H8G0</accession>
<dbReference type="SFLD" id="SFLDS00005">
    <property type="entry name" value="Isoprenoid_Synthase_Type_I"/>
    <property type="match status" value="1"/>
</dbReference>
<feature type="region of interest" description="Disordered" evidence="1">
    <location>
        <begin position="93"/>
        <end position="142"/>
    </location>
</feature>
<dbReference type="InterPro" id="IPR002060">
    <property type="entry name" value="Squ/phyt_synthse"/>
</dbReference>
<organism evidence="2 3">
    <name type="scientific">Pigmentiphaga soli</name>
    <dbReference type="NCBI Taxonomy" id="1007095"/>
    <lineage>
        <taxon>Bacteria</taxon>
        <taxon>Pseudomonadati</taxon>
        <taxon>Pseudomonadota</taxon>
        <taxon>Betaproteobacteria</taxon>
        <taxon>Burkholderiales</taxon>
        <taxon>Alcaligenaceae</taxon>
        <taxon>Pigmentiphaga</taxon>
    </lineage>
</organism>
<dbReference type="InterPro" id="IPR044843">
    <property type="entry name" value="Trans_IPPS_bact-type"/>
</dbReference>
<dbReference type="SUPFAM" id="SSF48576">
    <property type="entry name" value="Terpenoid synthases"/>
    <property type="match status" value="1"/>
</dbReference>
<comment type="caution">
    <text evidence="2">The sequence shown here is derived from an EMBL/GenBank/DDBJ whole genome shotgun (WGS) entry which is preliminary data.</text>
</comment>